<evidence type="ECO:0000259" key="1">
    <source>
        <dbReference type="PROSITE" id="PS50125"/>
    </source>
</evidence>
<accession>A0A146KGL8</accession>
<dbReference type="GO" id="GO:0035556">
    <property type="term" value="P:intracellular signal transduction"/>
    <property type="evidence" value="ECO:0007669"/>
    <property type="project" value="InterPro"/>
</dbReference>
<dbReference type="Pfam" id="PF00211">
    <property type="entry name" value="Guanylate_cyc"/>
    <property type="match status" value="1"/>
</dbReference>
<dbReference type="EMBL" id="GDID01002055">
    <property type="protein sequence ID" value="JAP94551.1"/>
    <property type="molecule type" value="Transcribed_RNA"/>
</dbReference>
<feature type="non-terminal residue" evidence="2">
    <location>
        <position position="1"/>
    </location>
</feature>
<dbReference type="PROSITE" id="PS50125">
    <property type="entry name" value="GUANYLATE_CYCLASE_2"/>
    <property type="match status" value="1"/>
</dbReference>
<reference evidence="2" key="1">
    <citation type="submission" date="2015-07" db="EMBL/GenBank/DDBJ databases">
        <title>Adaptation to a free-living lifestyle via gene acquisitions in the diplomonad Trepomonas sp. PC1.</title>
        <authorList>
            <person name="Xu F."/>
            <person name="Jerlstrom-Hultqvist J."/>
            <person name="Kolisko M."/>
            <person name="Simpson A.G.B."/>
            <person name="Roger A.J."/>
            <person name="Svard S.G."/>
            <person name="Andersson J.O."/>
        </authorList>
    </citation>
    <scope>NUCLEOTIDE SEQUENCE</scope>
    <source>
        <strain evidence="2">PC1</strain>
    </source>
</reference>
<name>A0A146KGL8_9EUKA</name>
<dbReference type="InterPro" id="IPR001054">
    <property type="entry name" value="A/G_cyclase"/>
</dbReference>
<proteinExistence type="predicted"/>
<organism evidence="2">
    <name type="scientific">Trepomonas sp. PC1</name>
    <dbReference type="NCBI Taxonomy" id="1076344"/>
    <lineage>
        <taxon>Eukaryota</taxon>
        <taxon>Metamonada</taxon>
        <taxon>Diplomonadida</taxon>
        <taxon>Hexamitidae</taxon>
        <taxon>Hexamitinae</taxon>
        <taxon>Trepomonas</taxon>
    </lineage>
</organism>
<gene>
    <name evidence="2" type="ORF">TPC1_12761</name>
</gene>
<dbReference type="GO" id="GO:0009190">
    <property type="term" value="P:cyclic nucleotide biosynthetic process"/>
    <property type="evidence" value="ECO:0007669"/>
    <property type="project" value="InterPro"/>
</dbReference>
<dbReference type="Gene3D" id="3.30.70.1230">
    <property type="entry name" value="Nucleotide cyclase"/>
    <property type="match status" value="1"/>
</dbReference>
<evidence type="ECO:0000313" key="2">
    <source>
        <dbReference type="EMBL" id="JAP94551.1"/>
    </source>
</evidence>
<feature type="domain" description="Guanylate cyclase" evidence="1">
    <location>
        <begin position="38"/>
        <end position="72"/>
    </location>
</feature>
<dbReference type="InterPro" id="IPR029787">
    <property type="entry name" value="Nucleotide_cyclase"/>
</dbReference>
<protein>
    <submittedName>
        <fullName evidence="2">Adenylate and Guanylate cyclase catalytic domain-containing protein</fullName>
    </submittedName>
</protein>
<sequence length="276" mass="31378">KLQESEYQNNYDAAKLLFTFACISQKIATCVGVKCCCGITKGDVVIGAISVSTSIINFDAYGDTINTAARLAKNNDEGVYICINDFIGQKIQPEHSDLTEDVQSLFQSNVDYTKCKQIFLKSPPHYQFDERQTKFYKGKGMIKSQQIVGTKSLNQFVCQALQMAYLSIMGECLIYQQENKEDSDNFEYDIKDSLLESSESFISQSIESSFDSIIEANRFEDEKISLDLPVFDHEQDLKFNPQERLVEIEQQINDKLQDQIQQKQLLTKSLKLKGSP</sequence>
<dbReference type="AlphaFoldDB" id="A0A146KGL8"/>
<dbReference type="SUPFAM" id="SSF55073">
    <property type="entry name" value="Nucleotide cyclase"/>
    <property type="match status" value="1"/>
</dbReference>